<gene>
    <name evidence="1" type="ORF">BIFPSEUDO_02912</name>
</gene>
<dbReference type="EMBL" id="ABXX02000002">
    <property type="protein sequence ID" value="EEG70946.1"/>
    <property type="molecule type" value="Genomic_DNA"/>
</dbReference>
<dbReference type="eggNOG" id="ENOG5031Y0A">
    <property type="taxonomic scope" value="Bacteria"/>
</dbReference>
<dbReference type="AlphaFoldDB" id="C0BRZ6"/>
<accession>C0BRZ6</accession>
<comment type="caution">
    <text evidence="1">The sequence shown here is derived from an EMBL/GenBank/DDBJ whole genome shotgun (WGS) entry which is preliminary data.</text>
</comment>
<reference evidence="1 2" key="2">
    <citation type="submission" date="2009-02" db="EMBL/GenBank/DDBJ databases">
        <authorList>
            <person name="Fulton L."/>
            <person name="Clifton S."/>
            <person name="Fulton B."/>
            <person name="Xu J."/>
            <person name="Minx P."/>
            <person name="Pepin K.H."/>
            <person name="Johnson M."/>
            <person name="Bhonagiri V."/>
            <person name="Nash W.E."/>
            <person name="Mardis E.R."/>
            <person name="Wilson R.K."/>
        </authorList>
    </citation>
    <scope>NUCLEOTIDE SEQUENCE [LARGE SCALE GENOMIC DNA]</scope>
    <source>
        <strain evidence="1 2">DSM 20438</strain>
    </source>
</reference>
<sequence length="80" mass="9197">MGLTMSNMKRWMAEVGLTHRQLAVQLHQSPASVTQKVNLHTHWQRRDCAVLREQYGLSADFVQDLIPYETAFPNGVQEVM</sequence>
<evidence type="ECO:0008006" key="3">
    <source>
        <dbReference type="Google" id="ProtNLM"/>
    </source>
</evidence>
<proteinExistence type="predicted"/>
<evidence type="ECO:0000313" key="2">
    <source>
        <dbReference type="Proteomes" id="UP000003875"/>
    </source>
</evidence>
<name>C0BRZ6_BIFPS</name>
<protein>
    <recommendedName>
        <fullName evidence="3">HTH cro/C1-type domain-containing protein</fullName>
    </recommendedName>
</protein>
<reference evidence="1 2" key="1">
    <citation type="submission" date="2009-02" db="EMBL/GenBank/DDBJ databases">
        <title>Draft genome sequence of Bifidobacterium pseudocatenulatum (DSM 20438).</title>
        <authorList>
            <person name="Sudarsanam P."/>
            <person name="Ley R."/>
            <person name="Guruge J."/>
            <person name="Turnbaugh P.J."/>
            <person name="Mahowald M."/>
            <person name="Liep D."/>
            <person name="Gordon J."/>
        </authorList>
    </citation>
    <scope>NUCLEOTIDE SEQUENCE [LARGE SCALE GENOMIC DNA]</scope>
    <source>
        <strain evidence="1 2">DSM 20438</strain>
    </source>
</reference>
<organism evidence="1 2">
    <name type="scientific">Bifidobacterium pseudocatenulatum DSM 20438 = JCM 1200 = LMG 10505</name>
    <dbReference type="NCBI Taxonomy" id="547043"/>
    <lineage>
        <taxon>Bacteria</taxon>
        <taxon>Bacillati</taxon>
        <taxon>Actinomycetota</taxon>
        <taxon>Actinomycetes</taxon>
        <taxon>Bifidobacteriales</taxon>
        <taxon>Bifidobacteriaceae</taxon>
        <taxon>Bifidobacterium</taxon>
    </lineage>
</organism>
<dbReference type="Proteomes" id="UP000003875">
    <property type="component" value="Unassembled WGS sequence"/>
</dbReference>
<evidence type="ECO:0000313" key="1">
    <source>
        <dbReference type="EMBL" id="EEG70946.1"/>
    </source>
</evidence>